<evidence type="ECO:0000256" key="6">
    <source>
        <dbReference type="ARBA" id="ARBA00048556"/>
    </source>
</evidence>
<dbReference type="Pfam" id="PF01048">
    <property type="entry name" value="PNP_UDP_1"/>
    <property type="match status" value="1"/>
</dbReference>
<dbReference type="NCBIfam" id="TIGR01700">
    <property type="entry name" value="PNPH"/>
    <property type="match status" value="1"/>
</dbReference>
<keyword evidence="4 7" id="KW-0328">Glycosyltransferase</keyword>
<comment type="caution">
    <text evidence="9">The sequence shown here is derived from an EMBL/GenBank/DDBJ whole genome shotgun (WGS) entry which is preliminary data.</text>
</comment>
<evidence type="ECO:0000256" key="4">
    <source>
        <dbReference type="ARBA" id="ARBA00022676"/>
    </source>
</evidence>
<gene>
    <name evidence="9" type="ORF">GCM10009823_02820</name>
</gene>
<comment type="function">
    <text evidence="1">The purine nucleoside phosphorylases catalyze the phosphorolytic breakdown of the N-glycosidic bond in the beta-(deoxy)ribonucleoside molecules, with the formation of the corresponding free purine bases and pentose-1-phosphate. Cleaves guanosine, inosine, 2'-deoxyguanosine and 2'-deoxyinosine.</text>
</comment>
<evidence type="ECO:0000256" key="2">
    <source>
        <dbReference type="ARBA" id="ARBA00005058"/>
    </source>
</evidence>
<dbReference type="NCBIfam" id="NF006054">
    <property type="entry name" value="PRK08202.1"/>
    <property type="match status" value="1"/>
</dbReference>
<comment type="similarity">
    <text evidence="3 7">Belongs to the PNP/MTAP phosphorylase family.</text>
</comment>
<evidence type="ECO:0000256" key="3">
    <source>
        <dbReference type="ARBA" id="ARBA00006751"/>
    </source>
</evidence>
<dbReference type="CDD" id="cd09009">
    <property type="entry name" value="PNP-EcPNPII_like"/>
    <property type="match status" value="1"/>
</dbReference>
<comment type="catalytic activity">
    <reaction evidence="6">
        <text>a purine 2'-deoxy-D-ribonucleoside + phosphate = a purine nucleobase + 2-deoxy-alpha-D-ribose 1-phosphate</text>
        <dbReference type="Rhea" id="RHEA:36431"/>
        <dbReference type="ChEBI" id="CHEBI:26386"/>
        <dbReference type="ChEBI" id="CHEBI:43474"/>
        <dbReference type="ChEBI" id="CHEBI:57259"/>
        <dbReference type="ChEBI" id="CHEBI:142361"/>
        <dbReference type="EC" id="2.4.2.1"/>
    </reaction>
</comment>
<dbReference type="Proteomes" id="UP001500984">
    <property type="component" value="Unassembled WGS sequence"/>
</dbReference>
<evidence type="ECO:0000313" key="9">
    <source>
        <dbReference type="EMBL" id="GAA2088009.1"/>
    </source>
</evidence>
<dbReference type="InterPro" id="IPR035994">
    <property type="entry name" value="Nucleoside_phosphorylase_sf"/>
</dbReference>
<reference evidence="9 10" key="1">
    <citation type="journal article" date="2019" name="Int. J. Syst. Evol. Microbiol.">
        <title>The Global Catalogue of Microorganisms (GCM) 10K type strain sequencing project: providing services to taxonomists for standard genome sequencing and annotation.</title>
        <authorList>
            <consortium name="The Broad Institute Genomics Platform"/>
            <consortium name="The Broad Institute Genome Sequencing Center for Infectious Disease"/>
            <person name="Wu L."/>
            <person name="Ma J."/>
        </authorList>
    </citation>
    <scope>NUCLEOTIDE SEQUENCE [LARGE SCALE GENOMIC DNA]</scope>
    <source>
        <strain evidence="9 10">JCM 15900</strain>
    </source>
</reference>
<dbReference type="EC" id="2.4.2.1" evidence="7"/>
<evidence type="ECO:0000256" key="7">
    <source>
        <dbReference type="PIRNR" id="PIRNR000477"/>
    </source>
</evidence>
<evidence type="ECO:0000256" key="1">
    <source>
        <dbReference type="ARBA" id="ARBA00002678"/>
    </source>
</evidence>
<dbReference type="NCBIfam" id="TIGR01697">
    <property type="entry name" value="PNPH-PUNA-XAPA"/>
    <property type="match status" value="1"/>
</dbReference>
<sequence length="273" mass="29050">MDISARVAEARDHILTVTAARPEIGIVLGSGLGHLAGMVEDQVRIPYTEIPHLAATTVELHSGELVIGRLEGREVVLMSGRLHYYEGHDLDAVTFPVRVLGALGVSELFVTNASGAINESYSPGEVMIISDHINYPVLNPLRGPNDPTVGPRFPEMVDVYSPHLRELARTVAAEAGLPVQEGVYAWVCGPSLETPAEIRMMRAGGADAVGMSTVPEVIVARYLGMNVLGMACIGNMASGVSSEPITAQEVADNVARTGAQLVETLRGVLRRLP</sequence>
<dbReference type="InterPro" id="IPR000845">
    <property type="entry name" value="Nucleoside_phosphorylase_d"/>
</dbReference>
<dbReference type="PANTHER" id="PTHR11904:SF9">
    <property type="entry name" value="PURINE NUCLEOSIDE PHOSPHORYLASE-RELATED"/>
    <property type="match status" value="1"/>
</dbReference>
<dbReference type="InterPro" id="IPR011268">
    <property type="entry name" value="Purine_phosphorylase"/>
</dbReference>
<dbReference type="PIRSF" id="PIRSF000477">
    <property type="entry name" value="PurNPase"/>
    <property type="match status" value="1"/>
</dbReference>
<keyword evidence="10" id="KW-1185">Reference proteome</keyword>
<dbReference type="SUPFAM" id="SSF53167">
    <property type="entry name" value="Purine and uridine phosphorylases"/>
    <property type="match status" value="1"/>
</dbReference>
<dbReference type="EMBL" id="BAAAPZ010000002">
    <property type="protein sequence ID" value="GAA2088009.1"/>
    <property type="molecule type" value="Genomic_DNA"/>
</dbReference>
<proteinExistence type="inferred from homology"/>
<dbReference type="PANTHER" id="PTHR11904">
    <property type="entry name" value="METHYLTHIOADENOSINE/PURINE NUCLEOSIDE PHOSPHORYLASE"/>
    <property type="match status" value="1"/>
</dbReference>
<evidence type="ECO:0000259" key="8">
    <source>
        <dbReference type="Pfam" id="PF01048"/>
    </source>
</evidence>
<accession>A0ABN2WAX0</accession>
<comment type="pathway">
    <text evidence="2 7">Purine metabolism; purine nucleoside salvage.</text>
</comment>
<evidence type="ECO:0000256" key="5">
    <source>
        <dbReference type="ARBA" id="ARBA00022679"/>
    </source>
</evidence>
<evidence type="ECO:0000313" key="10">
    <source>
        <dbReference type="Proteomes" id="UP001500984"/>
    </source>
</evidence>
<protein>
    <recommendedName>
        <fullName evidence="7">Purine nucleoside phosphorylase</fullName>
        <ecNumber evidence="7">2.4.2.1</ecNumber>
    </recommendedName>
    <alternativeName>
        <fullName evidence="7">Inosine-guanosine phosphorylase</fullName>
    </alternativeName>
</protein>
<organism evidence="9 10">
    <name type="scientific">Brevibacterium salitolerans</name>
    <dbReference type="NCBI Taxonomy" id="1403566"/>
    <lineage>
        <taxon>Bacteria</taxon>
        <taxon>Bacillati</taxon>
        <taxon>Actinomycetota</taxon>
        <taxon>Actinomycetes</taxon>
        <taxon>Micrococcales</taxon>
        <taxon>Brevibacteriaceae</taxon>
        <taxon>Brevibacterium</taxon>
    </lineage>
</organism>
<keyword evidence="5 7" id="KW-0808">Transferase</keyword>
<dbReference type="RefSeq" id="WP_344334549.1">
    <property type="nucleotide sequence ID" value="NZ_BAAAPZ010000002.1"/>
</dbReference>
<dbReference type="InterPro" id="IPR011270">
    <property type="entry name" value="Pur_Nuc_Pase_Ino/Guo-sp"/>
</dbReference>
<dbReference type="Gene3D" id="3.40.50.1580">
    <property type="entry name" value="Nucleoside phosphorylase domain"/>
    <property type="match status" value="1"/>
</dbReference>
<name>A0ABN2WAX0_9MICO</name>
<feature type="domain" description="Nucleoside phosphorylase" evidence="8">
    <location>
        <begin position="23"/>
        <end position="264"/>
    </location>
</feature>